<dbReference type="PANTHER" id="PTHR28133:SF1">
    <property type="entry name" value="REQUIRED FOR RESPIRATORY GROWTH PROTEIN 7, MITOCHONDRIAL"/>
    <property type="match status" value="1"/>
</dbReference>
<dbReference type="PANTHER" id="PTHR28133">
    <property type="entry name" value="REQUIRED FOR RESPIRATORY GROWTH PROTEIN 7, MITOCHONDRIAL"/>
    <property type="match status" value="1"/>
</dbReference>
<dbReference type="Pfam" id="PF10356">
    <property type="entry name" value="RRG7"/>
    <property type="match status" value="1"/>
</dbReference>
<evidence type="ECO:0000256" key="1">
    <source>
        <dbReference type="ARBA" id="ARBA00004173"/>
    </source>
</evidence>
<gene>
    <name evidence="3" type="ORF">BDA99DRAFT_535012</name>
</gene>
<dbReference type="GO" id="GO:0005739">
    <property type="term" value="C:mitochondrion"/>
    <property type="evidence" value="ECO:0007669"/>
    <property type="project" value="UniProtKB-SubCell"/>
</dbReference>
<reference evidence="3" key="1">
    <citation type="journal article" date="2022" name="IScience">
        <title>Evolution of zygomycete secretomes and the origins of terrestrial fungal ecologies.</title>
        <authorList>
            <person name="Chang Y."/>
            <person name="Wang Y."/>
            <person name="Mondo S."/>
            <person name="Ahrendt S."/>
            <person name="Andreopoulos W."/>
            <person name="Barry K."/>
            <person name="Beard J."/>
            <person name="Benny G.L."/>
            <person name="Blankenship S."/>
            <person name="Bonito G."/>
            <person name="Cuomo C."/>
            <person name="Desiro A."/>
            <person name="Gervers K.A."/>
            <person name="Hundley H."/>
            <person name="Kuo A."/>
            <person name="LaButti K."/>
            <person name="Lang B.F."/>
            <person name="Lipzen A."/>
            <person name="O'Donnell K."/>
            <person name="Pangilinan J."/>
            <person name="Reynolds N."/>
            <person name="Sandor L."/>
            <person name="Smith M.E."/>
            <person name="Tsang A."/>
            <person name="Grigoriev I.V."/>
            <person name="Stajich J.E."/>
            <person name="Spatafora J.W."/>
        </authorList>
    </citation>
    <scope>NUCLEOTIDE SEQUENCE</scope>
    <source>
        <strain evidence="3">RSA 2281</strain>
    </source>
</reference>
<evidence type="ECO:0000313" key="3">
    <source>
        <dbReference type="EMBL" id="KAI9268920.1"/>
    </source>
</evidence>
<proteinExistence type="predicted"/>
<dbReference type="AlphaFoldDB" id="A0AAD5KEW9"/>
<dbReference type="Proteomes" id="UP001209540">
    <property type="component" value="Unassembled WGS sequence"/>
</dbReference>
<evidence type="ECO:0000256" key="2">
    <source>
        <dbReference type="ARBA" id="ARBA00023128"/>
    </source>
</evidence>
<accession>A0AAD5KEW9</accession>
<organism evidence="3 4">
    <name type="scientific">Phascolomyces articulosus</name>
    <dbReference type="NCBI Taxonomy" id="60185"/>
    <lineage>
        <taxon>Eukaryota</taxon>
        <taxon>Fungi</taxon>
        <taxon>Fungi incertae sedis</taxon>
        <taxon>Mucoromycota</taxon>
        <taxon>Mucoromycotina</taxon>
        <taxon>Mucoromycetes</taxon>
        <taxon>Mucorales</taxon>
        <taxon>Lichtheimiaceae</taxon>
        <taxon>Phascolomyces</taxon>
    </lineage>
</organism>
<comment type="subcellular location">
    <subcellularLocation>
        <location evidence="1">Mitochondrion</location>
    </subcellularLocation>
</comment>
<evidence type="ECO:0008006" key="5">
    <source>
        <dbReference type="Google" id="ProtNLM"/>
    </source>
</evidence>
<keyword evidence="2" id="KW-0496">Mitochondrion</keyword>
<sequence>MRNALNRTKSTLIHDLKSFLQHSGPSDPTSTVYRGTLFEWQTHEVLEKTLGMRLRRVGGKSDGGIDLRGTWPLLHKLPSLVGLDKNYPHRENGIKNRSTPTITTANIIVQCKNTKAGCTPDQVRGLVGSAGIFDHLEGKNEGTIAILATSSSKRYTSDTISYFMDSNMPLALARICHIQLDSLLFNPAAESLLNGLSVTTQYDAHGHPTPILMYNGYIIDNNSNNENNNL</sequence>
<name>A0AAD5KEW9_9FUNG</name>
<dbReference type="EMBL" id="JAIXMP010000008">
    <property type="protein sequence ID" value="KAI9268920.1"/>
    <property type="molecule type" value="Genomic_DNA"/>
</dbReference>
<protein>
    <recommendedName>
        <fullName evidence="5">Required for respiratory growth protein 7, mitochondrial</fullName>
    </recommendedName>
</protein>
<evidence type="ECO:0000313" key="4">
    <source>
        <dbReference type="Proteomes" id="UP001209540"/>
    </source>
</evidence>
<reference evidence="3" key="2">
    <citation type="submission" date="2023-02" db="EMBL/GenBank/DDBJ databases">
        <authorList>
            <consortium name="DOE Joint Genome Institute"/>
            <person name="Mondo S.J."/>
            <person name="Chang Y."/>
            <person name="Wang Y."/>
            <person name="Ahrendt S."/>
            <person name="Andreopoulos W."/>
            <person name="Barry K."/>
            <person name="Beard J."/>
            <person name="Benny G.L."/>
            <person name="Blankenship S."/>
            <person name="Bonito G."/>
            <person name="Cuomo C."/>
            <person name="Desiro A."/>
            <person name="Gervers K.A."/>
            <person name="Hundley H."/>
            <person name="Kuo A."/>
            <person name="LaButti K."/>
            <person name="Lang B.F."/>
            <person name="Lipzen A."/>
            <person name="O'Donnell K."/>
            <person name="Pangilinan J."/>
            <person name="Reynolds N."/>
            <person name="Sandor L."/>
            <person name="Smith M.W."/>
            <person name="Tsang A."/>
            <person name="Grigoriev I.V."/>
            <person name="Stajich J.E."/>
            <person name="Spatafora J.W."/>
        </authorList>
    </citation>
    <scope>NUCLEOTIDE SEQUENCE</scope>
    <source>
        <strain evidence="3">RSA 2281</strain>
    </source>
</reference>
<dbReference type="InterPro" id="IPR018828">
    <property type="entry name" value="RRG7"/>
</dbReference>
<keyword evidence="4" id="KW-1185">Reference proteome</keyword>
<comment type="caution">
    <text evidence="3">The sequence shown here is derived from an EMBL/GenBank/DDBJ whole genome shotgun (WGS) entry which is preliminary data.</text>
</comment>